<evidence type="ECO:0000313" key="2">
    <source>
        <dbReference type="Proteomes" id="UP000319619"/>
    </source>
</evidence>
<dbReference type="AlphaFoldDB" id="A0A532V577"/>
<evidence type="ECO:0000313" key="1">
    <source>
        <dbReference type="EMBL" id="TKJ42340.1"/>
    </source>
</evidence>
<dbReference type="EMBL" id="NJBN01000001">
    <property type="protein sequence ID" value="TKJ42340.1"/>
    <property type="molecule type" value="Genomic_DNA"/>
</dbReference>
<evidence type="ECO:0008006" key="3">
    <source>
        <dbReference type="Google" id="ProtNLM"/>
    </source>
</evidence>
<organism evidence="1 2">
    <name type="scientific">candidate division LCP-89 bacterium B3_LCP</name>
    <dbReference type="NCBI Taxonomy" id="2012998"/>
    <lineage>
        <taxon>Bacteria</taxon>
        <taxon>Pseudomonadati</taxon>
        <taxon>Bacteria division LCP-89</taxon>
    </lineage>
</organism>
<dbReference type="InterPro" id="IPR052018">
    <property type="entry name" value="PHP_domain"/>
</dbReference>
<dbReference type="Gene3D" id="3.20.20.140">
    <property type="entry name" value="Metal-dependent hydrolases"/>
    <property type="match status" value="1"/>
</dbReference>
<dbReference type="Proteomes" id="UP000319619">
    <property type="component" value="Unassembled WGS sequence"/>
</dbReference>
<proteinExistence type="predicted"/>
<dbReference type="InterPro" id="IPR016195">
    <property type="entry name" value="Pol/histidinol_Pase-like"/>
</dbReference>
<dbReference type="PANTHER" id="PTHR42924:SF3">
    <property type="entry name" value="POLYMERASE_HISTIDINOL PHOSPHATASE N-TERMINAL DOMAIN-CONTAINING PROTEIN"/>
    <property type="match status" value="1"/>
</dbReference>
<name>A0A532V577_UNCL8</name>
<dbReference type="GO" id="GO:0035312">
    <property type="term" value="F:5'-3' DNA exonuclease activity"/>
    <property type="evidence" value="ECO:0007669"/>
    <property type="project" value="TreeGrafter"/>
</dbReference>
<dbReference type="PANTHER" id="PTHR42924">
    <property type="entry name" value="EXONUCLEASE"/>
    <property type="match status" value="1"/>
</dbReference>
<sequence length="526" mass="59442">MTPVDLPPEILPLVVMYPEVHYRFRALPISRYFIRQPEIIADAPHRIEPGQPLPVLLVIKDADRFPVLLQGVNLDIQGKDTYYTHHVNFGQEMVSTHWWHHIEWVDLPDEAPCEWTITPTWRIQLRGKYRAVGTDNLAGLSHKPLQVFQASDPLPRKEGWVFGDFHVHTAYTEDQIEFGAPLPAYPALGKAMGLSFVFASDHSYDLDDVPGSFTEADPNLIRFKQMQREIVQLNAEKSGEFVFIPGYELSAANSRGKNVHLLLVNQKDFLPGSGDSAERWLHRKAELTISEALAQMKKETLAVAAHPKMKAPLLERLLLGRGHWGKSDLEHESLFGLQVWNGGSGKDFQRGLKIWTKGLLEGKRWKLLAGSDAHGNFNRYRQVGIPMLYLTESDRQLFGKVRTGIRIRERLDLAGIMSALREDLSLVTDGPFAELSLKRINNNSISVNIAASSSSEFGELEVVKLFWGAEGEPQERIHLCHEDVGGYDFSIETEIPKPKGYVRIEVQTNKGCLCLTNPEFIEVQSQ</sequence>
<accession>A0A532V577</accession>
<dbReference type="GO" id="GO:0004534">
    <property type="term" value="F:5'-3' RNA exonuclease activity"/>
    <property type="evidence" value="ECO:0007669"/>
    <property type="project" value="TreeGrafter"/>
</dbReference>
<comment type="caution">
    <text evidence="1">The sequence shown here is derived from an EMBL/GenBank/DDBJ whole genome shotgun (WGS) entry which is preliminary data.</text>
</comment>
<dbReference type="SUPFAM" id="SSF89550">
    <property type="entry name" value="PHP domain-like"/>
    <property type="match status" value="1"/>
</dbReference>
<reference evidence="1 2" key="1">
    <citation type="submission" date="2017-06" db="EMBL/GenBank/DDBJ databases">
        <title>Novel microbial phyla capable of carbon fixation and sulfur reduction in deep-sea sediments.</title>
        <authorList>
            <person name="Huang J."/>
            <person name="Baker B."/>
            <person name="Wang Y."/>
        </authorList>
    </citation>
    <scope>NUCLEOTIDE SEQUENCE [LARGE SCALE GENOMIC DNA]</scope>
    <source>
        <strain evidence="1">B3_LCP</strain>
    </source>
</reference>
<protein>
    <recommendedName>
        <fullName evidence="3">Polymerase/histidinol phosphatase N-terminal domain-containing protein</fullName>
    </recommendedName>
</protein>
<gene>
    <name evidence="1" type="ORF">CEE37_01270</name>
</gene>